<evidence type="ECO:0000256" key="1">
    <source>
        <dbReference type="ARBA" id="ARBA00004496"/>
    </source>
</evidence>
<name>A0A0D3BS28_BRAOL</name>
<keyword evidence="2" id="KW-0963">Cytoplasm</keyword>
<dbReference type="PANTHER" id="PTHR13200:SF0">
    <property type="entry name" value="EEF1A LYSINE METHYLTRANSFERASE 1"/>
    <property type="match status" value="1"/>
</dbReference>
<evidence type="ECO:0000313" key="5">
    <source>
        <dbReference type="EnsemblPlants" id="Bo4g039480.1"/>
    </source>
</evidence>
<evidence type="ECO:0000256" key="2">
    <source>
        <dbReference type="ARBA" id="ARBA00022490"/>
    </source>
</evidence>
<sequence length="180" mass="21108">MVLSQLDFPGKETLGTYLESGWAFGYPFGFGSDLFEFRVFRFKDFSPIQKKDPSLQVQLLEYDMRFERYGSEFTYYDYNEPEDLPLDLKHWFNIIVADPPYLSKECLERVTQTVSFMASPVDSLLLLLTEMCKDIWRLRYWVFGLACLKPHHSSKLGNEFRLFVSYDPGTRLGGLEEEDS</sequence>
<keyword evidence="4" id="KW-0808">Transferase</keyword>
<evidence type="ECO:0000256" key="3">
    <source>
        <dbReference type="ARBA" id="ARBA00022603"/>
    </source>
</evidence>
<dbReference type="EnsemblPlants" id="Bo4g039480.1">
    <property type="protein sequence ID" value="Bo4g039480.1"/>
    <property type="gene ID" value="Bo4g039480"/>
</dbReference>
<keyword evidence="3" id="KW-0489">Methyltransferase</keyword>
<proteinExistence type="predicted"/>
<dbReference type="GO" id="GO:0005737">
    <property type="term" value="C:cytoplasm"/>
    <property type="evidence" value="ECO:0007669"/>
    <property type="project" value="UniProtKB-SubCell"/>
</dbReference>
<dbReference type="HOGENOM" id="CLU_1498324_0_0_1"/>
<dbReference type="STRING" id="109376.A0A0D3BS28"/>
<dbReference type="GO" id="GO:0032259">
    <property type="term" value="P:methylation"/>
    <property type="evidence" value="ECO:0007669"/>
    <property type="project" value="UniProtKB-KW"/>
</dbReference>
<dbReference type="OMA" id="FEPQHAN"/>
<dbReference type="Gramene" id="Bo4g039480.1">
    <property type="protein sequence ID" value="Bo4g039480.1"/>
    <property type="gene ID" value="Bo4g039480"/>
</dbReference>
<dbReference type="Proteomes" id="UP000032141">
    <property type="component" value="Chromosome C4"/>
</dbReference>
<dbReference type="InterPro" id="IPR019369">
    <property type="entry name" value="Efm5/EEF1AKMT1"/>
</dbReference>
<dbReference type="PROSITE" id="PS00092">
    <property type="entry name" value="N6_MTASE"/>
    <property type="match status" value="1"/>
</dbReference>
<reference evidence="5 6" key="1">
    <citation type="journal article" date="2014" name="Genome Biol.">
        <title>Transcriptome and methylome profiling reveals relics of genome dominance in the mesopolyploid Brassica oleracea.</title>
        <authorList>
            <person name="Parkin I.A."/>
            <person name="Koh C."/>
            <person name="Tang H."/>
            <person name="Robinson S.J."/>
            <person name="Kagale S."/>
            <person name="Clarke W.E."/>
            <person name="Town C.D."/>
            <person name="Nixon J."/>
            <person name="Krishnakumar V."/>
            <person name="Bidwell S.L."/>
            <person name="Denoeud F."/>
            <person name="Belcram H."/>
            <person name="Links M.G."/>
            <person name="Just J."/>
            <person name="Clarke C."/>
            <person name="Bender T."/>
            <person name="Huebert T."/>
            <person name="Mason A.S."/>
            <person name="Pires J.C."/>
            <person name="Barker G."/>
            <person name="Moore J."/>
            <person name="Walley P.G."/>
            <person name="Manoli S."/>
            <person name="Batley J."/>
            <person name="Edwards D."/>
            <person name="Nelson M.N."/>
            <person name="Wang X."/>
            <person name="Paterson A.H."/>
            <person name="King G."/>
            <person name="Bancroft I."/>
            <person name="Chalhoub B."/>
            <person name="Sharpe A.G."/>
        </authorList>
    </citation>
    <scope>NUCLEOTIDE SEQUENCE</scope>
    <source>
        <strain evidence="5 6">cv. TO1000</strain>
    </source>
</reference>
<dbReference type="GO" id="GO:0003676">
    <property type="term" value="F:nucleic acid binding"/>
    <property type="evidence" value="ECO:0007669"/>
    <property type="project" value="InterPro"/>
</dbReference>
<evidence type="ECO:0000256" key="4">
    <source>
        <dbReference type="ARBA" id="ARBA00022679"/>
    </source>
</evidence>
<dbReference type="GO" id="GO:0016279">
    <property type="term" value="F:protein-lysine N-methyltransferase activity"/>
    <property type="evidence" value="ECO:0007669"/>
    <property type="project" value="InterPro"/>
</dbReference>
<keyword evidence="6" id="KW-1185">Reference proteome</keyword>
<dbReference type="PANTHER" id="PTHR13200">
    <property type="entry name" value="EEF1A LYSINE METHYLTRANSFERASE 1"/>
    <property type="match status" value="1"/>
</dbReference>
<organism evidence="5 6">
    <name type="scientific">Brassica oleracea var. oleracea</name>
    <dbReference type="NCBI Taxonomy" id="109376"/>
    <lineage>
        <taxon>Eukaryota</taxon>
        <taxon>Viridiplantae</taxon>
        <taxon>Streptophyta</taxon>
        <taxon>Embryophyta</taxon>
        <taxon>Tracheophyta</taxon>
        <taxon>Spermatophyta</taxon>
        <taxon>Magnoliopsida</taxon>
        <taxon>eudicotyledons</taxon>
        <taxon>Gunneridae</taxon>
        <taxon>Pentapetalae</taxon>
        <taxon>rosids</taxon>
        <taxon>malvids</taxon>
        <taxon>Brassicales</taxon>
        <taxon>Brassicaceae</taxon>
        <taxon>Brassiceae</taxon>
        <taxon>Brassica</taxon>
    </lineage>
</organism>
<dbReference type="Pfam" id="PF10237">
    <property type="entry name" value="N6-adenineMlase"/>
    <property type="match status" value="1"/>
</dbReference>
<comment type="subcellular location">
    <subcellularLocation>
        <location evidence="1">Cytoplasm</location>
    </subcellularLocation>
</comment>
<evidence type="ECO:0000313" key="6">
    <source>
        <dbReference type="Proteomes" id="UP000032141"/>
    </source>
</evidence>
<reference evidence="5" key="2">
    <citation type="submission" date="2015-03" db="UniProtKB">
        <authorList>
            <consortium name="EnsemblPlants"/>
        </authorList>
    </citation>
    <scope>IDENTIFICATION</scope>
</reference>
<dbReference type="InterPro" id="IPR041370">
    <property type="entry name" value="Mlase_EEF1AKMT1/ZCCHC4"/>
</dbReference>
<dbReference type="eggNOG" id="KOG3350">
    <property type="taxonomic scope" value="Eukaryota"/>
</dbReference>
<protein>
    <submittedName>
        <fullName evidence="5">Uncharacterized protein</fullName>
    </submittedName>
</protein>
<dbReference type="InterPro" id="IPR002052">
    <property type="entry name" value="DNA_methylase_N6_adenine_CS"/>
</dbReference>
<dbReference type="AlphaFoldDB" id="A0A0D3BS28"/>
<accession>A0A0D3BS28</accession>